<feature type="compositionally biased region" description="Low complexity" evidence="1">
    <location>
        <begin position="33"/>
        <end position="49"/>
    </location>
</feature>
<reference evidence="4" key="1">
    <citation type="submission" date="2016-10" db="EMBL/GenBank/DDBJ databases">
        <authorList>
            <person name="Varghese N."/>
            <person name="Submissions S."/>
        </authorList>
    </citation>
    <scope>NUCLEOTIDE SEQUENCE [LARGE SCALE GENOMIC DNA]</scope>
    <source>
        <strain evidence="4">ATCC 25963</strain>
    </source>
</reference>
<protein>
    <submittedName>
        <fullName evidence="3">Uncharacterized protein</fullName>
    </submittedName>
</protein>
<feature type="region of interest" description="Disordered" evidence="1">
    <location>
        <begin position="408"/>
        <end position="427"/>
    </location>
</feature>
<dbReference type="Proteomes" id="UP000199400">
    <property type="component" value="Unassembled WGS sequence"/>
</dbReference>
<keyword evidence="2" id="KW-1133">Transmembrane helix</keyword>
<keyword evidence="2" id="KW-0812">Transmembrane</keyword>
<gene>
    <name evidence="3" type="ORF">SAMN02745121_00017</name>
</gene>
<organism evidence="3 4">
    <name type="scientific">Nannocystis exedens</name>
    <dbReference type="NCBI Taxonomy" id="54"/>
    <lineage>
        <taxon>Bacteria</taxon>
        <taxon>Pseudomonadati</taxon>
        <taxon>Myxococcota</taxon>
        <taxon>Polyangia</taxon>
        <taxon>Nannocystales</taxon>
        <taxon>Nannocystaceae</taxon>
        <taxon>Nannocystis</taxon>
    </lineage>
</organism>
<dbReference type="EMBL" id="FOMX01000002">
    <property type="protein sequence ID" value="SFD45529.1"/>
    <property type="molecule type" value="Genomic_DNA"/>
</dbReference>
<evidence type="ECO:0000256" key="2">
    <source>
        <dbReference type="SAM" id="Phobius"/>
    </source>
</evidence>
<dbReference type="RefSeq" id="WP_170135323.1">
    <property type="nucleotide sequence ID" value="NZ_FOMX01000002.1"/>
</dbReference>
<evidence type="ECO:0000256" key="1">
    <source>
        <dbReference type="SAM" id="MobiDB-lite"/>
    </source>
</evidence>
<feature type="compositionally biased region" description="Gly residues" evidence="1">
    <location>
        <begin position="417"/>
        <end position="427"/>
    </location>
</feature>
<name>A0A1I1SGC7_9BACT</name>
<proteinExistence type="predicted"/>
<accession>A0A1I1SGC7</accession>
<evidence type="ECO:0000313" key="4">
    <source>
        <dbReference type="Proteomes" id="UP000199400"/>
    </source>
</evidence>
<evidence type="ECO:0000313" key="3">
    <source>
        <dbReference type="EMBL" id="SFD45529.1"/>
    </source>
</evidence>
<sequence>MNAPKKPGTDLSALKARLAKKTDAAAPPPAEPAAPAAAAPPAAAPAAPKAAPPARPPFKKAPSPADLPPPGESAPIDIPPPGEVAAPIDIPAPGEVALPPQPAPVAAQPVAAAVPTPRKSLEDGTPFGSSAGSFDPNAGLIDSGEVQTKSNRGLVILAAGAALAFGVALGWIGHQITSKGEVKAVAQKKGSDMFNEATKVSDMRKGISLKIDELQKLVSTDPAKGAEELANLLKTNFEKSPKVDDLFGWQLAGIGPEGIRRTFDLYEEANGLRLDLGYLVNFVAGNAKALTDAGGPRLFAVKFKKDGAVLVERGEAMCGEAPCADGKEGEATGYKVREAVNQEFTVAAKGSEDGQVLPLSADTQIYGYVVGLNPENNAKLVAGSLFAKVKARLEEMAKAETRALKALKSYSDDPNIDGGGPADPGAD</sequence>
<feature type="transmembrane region" description="Helical" evidence="2">
    <location>
        <begin position="154"/>
        <end position="173"/>
    </location>
</feature>
<dbReference type="STRING" id="54.SAMN02745121_00017"/>
<keyword evidence="2" id="KW-0472">Membrane</keyword>
<keyword evidence="4" id="KW-1185">Reference proteome</keyword>
<feature type="compositionally biased region" description="Pro residues" evidence="1">
    <location>
        <begin position="65"/>
        <end position="82"/>
    </location>
</feature>
<feature type="region of interest" description="Disordered" evidence="1">
    <location>
        <begin position="1"/>
        <end position="101"/>
    </location>
</feature>
<dbReference type="AlphaFoldDB" id="A0A1I1SGC7"/>